<dbReference type="Gene3D" id="3.40.50.1820">
    <property type="entry name" value="alpha/beta hydrolase"/>
    <property type="match status" value="1"/>
</dbReference>
<organism evidence="2 3">
    <name type="scientific">Corynebacterium spheniscorum</name>
    <dbReference type="NCBI Taxonomy" id="185761"/>
    <lineage>
        <taxon>Bacteria</taxon>
        <taxon>Bacillati</taxon>
        <taxon>Actinomycetota</taxon>
        <taxon>Actinomycetes</taxon>
        <taxon>Mycobacteriales</taxon>
        <taxon>Corynebacteriaceae</taxon>
        <taxon>Corynebacterium</taxon>
    </lineage>
</organism>
<protein>
    <submittedName>
        <fullName evidence="2">Alpha/beta hydrolase family protein</fullName>
    </submittedName>
</protein>
<dbReference type="EMBL" id="FOPJ01000005">
    <property type="protein sequence ID" value="SFG51640.1"/>
    <property type="molecule type" value="Genomic_DNA"/>
</dbReference>
<accession>A0A1I2SG26</accession>
<dbReference type="RefSeq" id="WP_177180076.1">
    <property type="nucleotide sequence ID" value="NZ_FOPJ01000005.1"/>
</dbReference>
<keyword evidence="3" id="KW-1185">Reference proteome</keyword>
<keyword evidence="2" id="KW-0378">Hydrolase</keyword>
<proteinExistence type="predicted"/>
<gene>
    <name evidence="2" type="ORF">SAMN05660282_01120</name>
</gene>
<evidence type="ECO:0000313" key="2">
    <source>
        <dbReference type="EMBL" id="SFG51640.1"/>
    </source>
</evidence>
<evidence type="ECO:0000313" key="3">
    <source>
        <dbReference type="Proteomes" id="UP000199065"/>
    </source>
</evidence>
<dbReference type="InterPro" id="IPR029058">
    <property type="entry name" value="AB_hydrolase_fold"/>
</dbReference>
<dbReference type="Proteomes" id="UP000199065">
    <property type="component" value="Unassembled WGS sequence"/>
</dbReference>
<dbReference type="GO" id="GO:0016787">
    <property type="term" value="F:hydrolase activity"/>
    <property type="evidence" value="ECO:0007669"/>
    <property type="project" value="UniProtKB-KW"/>
</dbReference>
<name>A0A1I2SG26_9CORY</name>
<evidence type="ECO:0000259" key="1">
    <source>
        <dbReference type="Pfam" id="PF12697"/>
    </source>
</evidence>
<dbReference type="STRING" id="185761.SAMN05660282_01120"/>
<dbReference type="SUPFAM" id="SSF53474">
    <property type="entry name" value="alpha/beta-Hydrolases"/>
    <property type="match status" value="1"/>
</dbReference>
<dbReference type="PANTHER" id="PTHR37946">
    <property type="entry name" value="SLL1969 PROTEIN"/>
    <property type="match status" value="1"/>
</dbReference>
<feature type="domain" description="AB hydrolase-1" evidence="1">
    <location>
        <begin position="26"/>
        <end position="148"/>
    </location>
</feature>
<sequence length="221" mass="24260">MSWITRIPTHLPLPDPVPWDKAHRIVVVLHGTASSPGIFRRLAREMRADHVRVEGVPYAAAGTGDLHRGIEEVAEKVNEIIAKAQGRRVDVVGHSLGGLMALRLLHRRPHIRQRITTLIGLGACWRGVPTMRARWAEWMVRLIGGKAFTQIKQPLPFSPQLPEGVKVVSVVSDADTVVPADSATLGTVVPISGVSHRKLPGETGLIRRLLDLPSKKHAHQD</sequence>
<dbReference type="Pfam" id="PF12697">
    <property type="entry name" value="Abhydrolase_6"/>
    <property type="match status" value="1"/>
</dbReference>
<dbReference type="AlphaFoldDB" id="A0A1I2SG26"/>
<dbReference type="InterPro" id="IPR000073">
    <property type="entry name" value="AB_hydrolase_1"/>
</dbReference>
<reference evidence="2 3" key="1">
    <citation type="submission" date="2016-10" db="EMBL/GenBank/DDBJ databases">
        <authorList>
            <person name="de Groot N.N."/>
        </authorList>
    </citation>
    <scope>NUCLEOTIDE SEQUENCE [LARGE SCALE GENOMIC DNA]</scope>
    <source>
        <strain>J11</strain>
        <strain evidence="3">PG 39</strain>
    </source>
</reference>
<dbReference type="PANTHER" id="PTHR37946:SF1">
    <property type="entry name" value="SLL1969 PROTEIN"/>
    <property type="match status" value="1"/>
</dbReference>